<keyword evidence="1" id="KW-0472">Membrane</keyword>
<protein>
    <submittedName>
        <fullName evidence="2">Uncharacterized protein</fullName>
    </submittedName>
</protein>
<keyword evidence="1" id="KW-0812">Transmembrane</keyword>
<organism evidence="2">
    <name type="scientific">Sphingomonas psychrotolerans</name>
    <dbReference type="NCBI Taxonomy" id="1327635"/>
    <lineage>
        <taxon>Bacteria</taxon>
        <taxon>Pseudomonadati</taxon>
        <taxon>Pseudomonadota</taxon>
        <taxon>Alphaproteobacteria</taxon>
        <taxon>Sphingomonadales</taxon>
        <taxon>Sphingomonadaceae</taxon>
        <taxon>Sphingomonas</taxon>
    </lineage>
</organism>
<evidence type="ECO:0000256" key="1">
    <source>
        <dbReference type="SAM" id="Phobius"/>
    </source>
</evidence>
<feature type="transmembrane region" description="Helical" evidence="1">
    <location>
        <begin position="52"/>
        <end position="71"/>
    </location>
</feature>
<keyword evidence="1" id="KW-1133">Transmembrane helix</keyword>
<gene>
    <name evidence="2" type="ORF">MZO42_08005</name>
</gene>
<proteinExistence type="predicted"/>
<dbReference type="EMBL" id="JALMLT010000002">
    <property type="protein sequence ID" value="MDT8758638.1"/>
    <property type="molecule type" value="Genomic_DNA"/>
</dbReference>
<name>A0ABU3N256_9SPHN</name>
<reference evidence="2" key="1">
    <citation type="submission" date="2022-04" db="EMBL/GenBank/DDBJ databases">
        <title>Tomato heritable bacteria conferring resistance against bacterial wilt.</title>
        <authorList>
            <person name="Yin J."/>
        </authorList>
    </citation>
    <scope>NUCLEOTIDE SEQUENCE</scope>
    <source>
        <strain evidence="2">Cra20</strain>
    </source>
</reference>
<accession>A0ABU3N256</accession>
<comment type="caution">
    <text evidence="2">The sequence shown here is derived from an EMBL/GenBank/DDBJ whole genome shotgun (WGS) entry which is preliminary data.</text>
</comment>
<evidence type="ECO:0000313" key="2">
    <source>
        <dbReference type="EMBL" id="MDT8758638.1"/>
    </source>
</evidence>
<feature type="transmembrane region" description="Helical" evidence="1">
    <location>
        <begin position="12"/>
        <end position="31"/>
    </location>
</feature>
<sequence length="79" mass="8671">MTLLARIMEWVFIGAWCVGVAAHIYVSRYWYPMWAAGFEKRAEHEGYGRKALIGFRVFVGAVAVGFAATGVGELAGGWS</sequence>